<dbReference type="InterPro" id="IPR051017">
    <property type="entry name" value="Aldolase-II_Adducin_sf"/>
</dbReference>
<dbReference type="Pfam" id="PF00596">
    <property type="entry name" value="Aldolase_II"/>
    <property type="match status" value="1"/>
</dbReference>
<evidence type="ECO:0000256" key="11">
    <source>
        <dbReference type="SAM" id="MobiDB-lite"/>
    </source>
</evidence>
<sequence>MSTDASQVVITTPPAATMPHKERYFDRINENDPEYIRERNMSPDLRQDFNMMEQRKRVTQILQSPAFREDLECLIQEQMKKGNNPTGLLALQQIADYITASSFAGFSSSSLSHGMVTPINDLAGIDTSSFVKGEKLTRCKLASLYRLADLFGWAHLPNSYITVRVSKEHDHILIIPRGLSFSEASASNLVKVNILGDVVDQGSTTLSIDSAGFSPHVAIYSTRPDVRCVIHIHTPATAAVSSMKCGILPISQEALILGDVAYYNYQGSLDEQEERIQLQKVLGPSCKVLVLRNHGVVALGESLEEAFHYIFNVQLACETQVHALAGAGGVDNLLVLDVQKFKPLTHALAAAGGGGVNMASQQKWKVGEQEFEALMRMLDNLGYRTGYAYRQPLVREKPRHKSDVEIPATVTAFSFEDDTVPLSPLKFLAQRQQREKTRWLNSPNTYLKVNVPEESWNGEASPRTKITWMKADDSSKTSGGTPIKIEDPNQFVPLNTNPNEVLEKRNKIREQNRYDLKTAGPQSQLLAGIVVDKKPSPVMQFEEDEHAPPAPPNPFSHLTERELEEYKKTVERKQLGLEDAEQELFSDDGSSVSQIQSQTQSPQNVPEKLEENHEDLYTQGANLVSAEMPVVVVNGKDDAHDVEEELTKRVSQLTTSSTVESVEITIKSSEKIEEALSPEGSPSKSPSKKKKKFRTPSFLKKNKKKEKVEA</sequence>
<accession>A0A7K7W743</accession>
<feature type="compositionally biased region" description="Basic residues" evidence="11">
    <location>
        <begin position="686"/>
        <end position="710"/>
    </location>
</feature>
<evidence type="ECO:0000256" key="7">
    <source>
        <dbReference type="ARBA" id="ARBA00022860"/>
    </source>
</evidence>
<feature type="non-terminal residue" evidence="13">
    <location>
        <position position="710"/>
    </location>
</feature>
<keyword evidence="5" id="KW-0963">Cytoplasm</keyword>
<evidence type="ECO:0000256" key="2">
    <source>
        <dbReference type="ARBA" id="ARBA00004413"/>
    </source>
</evidence>
<comment type="caution">
    <text evidence="13">The sequence shown here is derived from an EMBL/GenBank/DDBJ whole genome shotgun (WGS) entry which is preliminary data.</text>
</comment>
<dbReference type="SUPFAM" id="SSF53639">
    <property type="entry name" value="AraD/HMP-PK domain-like"/>
    <property type="match status" value="1"/>
</dbReference>
<reference evidence="13 14" key="1">
    <citation type="submission" date="2019-09" db="EMBL/GenBank/DDBJ databases">
        <title>Bird 10,000 Genomes (B10K) Project - Family phase.</title>
        <authorList>
            <person name="Zhang G."/>
        </authorList>
    </citation>
    <scope>NUCLEOTIDE SEQUENCE [LARGE SCALE GENOMIC DNA]</scope>
    <source>
        <strain evidence="13">B10K-MSB-01</strain>
    </source>
</reference>
<feature type="domain" description="Class II aldolase/adducin N-terminal" evidence="12">
    <location>
        <begin position="139"/>
        <end position="321"/>
    </location>
</feature>
<dbReference type="SMART" id="SM01007">
    <property type="entry name" value="Aldolase_II"/>
    <property type="match status" value="1"/>
</dbReference>
<comment type="subcellular location">
    <subcellularLocation>
        <location evidence="2">Cell membrane</location>
        <topology evidence="2">Peripheral membrane protein</topology>
        <orientation evidence="2">Cytoplasmic side</orientation>
    </subcellularLocation>
    <subcellularLocation>
        <location evidence="1">Cytoplasm</location>
        <location evidence="1">Cytoskeleton</location>
    </subcellularLocation>
</comment>
<evidence type="ECO:0000256" key="1">
    <source>
        <dbReference type="ARBA" id="ARBA00004245"/>
    </source>
</evidence>
<evidence type="ECO:0000313" key="14">
    <source>
        <dbReference type="Proteomes" id="UP000531559"/>
    </source>
</evidence>
<gene>
    <name evidence="13" type="primary">Add3</name>
    <name evidence="13" type="ORF">NOTJUL_R13382</name>
</gene>
<dbReference type="OrthoDB" id="3238794at2759"/>
<dbReference type="InterPro" id="IPR036409">
    <property type="entry name" value="Aldolase_II/adducin_N_sf"/>
</dbReference>
<feature type="compositionally biased region" description="Low complexity" evidence="11">
    <location>
        <begin position="590"/>
        <end position="603"/>
    </location>
</feature>
<dbReference type="Proteomes" id="UP000531559">
    <property type="component" value="Unassembled WGS sequence"/>
</dbReference>
<dbReference type="GO" id="GO:0005516">
    <property type="term" value="F:calmodulin binding"/>
    <property type="evidence" value="ECO:0007669"/>
    <property type="project" value="UniProtKB-KW"/>
</dbReference>
<dbReference type="Gene3D" id="3.40.225.10">
    <property type="entry name" value="Class II aldolase/adducin N-terminal domain"/>
    <property type="match status" value="1"/>
</dbReference>
<feature type="non-terminal residue" evidence="13">
    <location>
        <position position="1"/>
    </location>
</feature>
<keyword evidence="9" id="KW-0009">Actin-binding</keyword>
<evidence type="ECO:0000259" key="12">
    <source>
        <dbReference type="SMART" id="SM01007"/>
    </source>
</evidence>
<proteinExistence type="inferred from homology"/>
<evidence type="ECO:0000256" key="10">
    <source>
        <dbReference type="ARBA" id="ARBA00023212"/>
    </source>
</evidence>
<keyword evidence="6" id="KW-0597">Phosphoprotein</keyword>
<feature type="region of interest" description="Disordered" evidence="11">
    <location>
        <begin position="471"/>
        <end position="497"/>
    </location>
</feature>
<name>A0A7K7W743_9AVES</name>
<evidence type="ECO:0000256" key="3">
    <source>
        <dbReference type="ARBA" id="ARBA00006274"/>
    </source>
</evidence>
<dbReference type="GO" id="GO:0005886">
    <property type="term" value="C:plasma membrane"/>
    <property type="evidence" value="ECO:0007669"/>
    <property type="project" value="UniProtKB-SubCell"/>
</dbReference>
<dbReference type="PANTHER" id="PTHR10672:SF5">
    <property type="entry name" value="GAMMA-ADDUCIN"/>
    <property type="match status" value="1"/>
</dbReference>
<evidence type="ECO:0000313" key="13">
    <source>
        <dbReference type="EMBL" id="NXA49479.1"/>
    </source>
</evidence>
<dbReference type="GO" id="GO:0014069">
    <property type="term" value="C:postsynaptic density"/>
    <property type="evidence" value="ECO:0007669"/>
    <property type="project" value="TreeGrafter"/>
</dbReference>
<keyword evidence="4" id="KW-1003">Cell membrane</keyword>
<evidence type="ECO:0000256" key="9">
    <source>
        <dbReference type="ARBA" id="ARBA00023203"/>
    </source>
</evidence>
<feature type="region of interest" description="Disordered" evidence="11">
    <location>
        <begin position="668"/>
        <end position="710"/>
    </location>
</feature>
<keyword evidence="10" id="KW-0206">Cytoskeleton</keyword>
<dbReference type="AlphaFoldDB" id="A0A7K7W743"/>
<evidence type="ECO:0000256" key="6">
    <source>
        <dbReference type="ARBA" id="ARBA00022553"/>
    </source>
</evidence>
<dbReference type="FunFam" id="3.40.225.10:FF:000004">
    <property type="entry name" value="gamma-adducin isoform X1"/>
    <property type="match status" value="1"/>
</dbReference>
<dbReference type="InterPro" id="IPR001303">
    <property type="entry name" value="Aldolase_II/adducin_N"/>
</dbReference>
<dbReference type="GO" id="GO:0051015">
    <property type="term" value="F:actin filament binding"/>
    <property type="evidence" value="ECO:0007669"/>
    <property type="project" value="TreeGrafter"/>
</dbReference>
<organism evidence="13 14">
    <name type="scientific">Nothocercus julius</name>
    <dbReference type="NCBI Taxonomy" id="2585813"/>
    <lineage>
        <taxon>Eukaryota</taxon>
        <taxon>Metazoa</taxon>
        <taxon>Chordata</taxon>
        <taxon>Craniata</taxon>
        <taxon>Vertebrata</taxon>
        <taxon>Euteleostomi</taxon>
        <taxon>Archelosauria</taxon>
        <taxon>Archosauria</taxon>
        <taxon>Dinosauria</taxon>
        <taxon>Saurischia</taxon>
        <taxon>Theropoda</taxon>
        <taxon>Coelurosauria</taxon>
        <taxon>Aves</taxon>
        <taxon>Palaeognathae</taxon>
        <taxon>Tinamiformes</taxon>
        <taxon>Tinamidae</taxon>
        <taxon>Nothocercus</taxon>
    </lineage>
</organism>
<dbReference type="GO" id="GO:0005856">
    <property type="term" value="C:cytoskeleton"/>
    <property type="evidence" value="ECO:0007669"/>
    <property type="project" value="UniProtKB-SubCell"/>
</dbReference>
<comment type="similarity">
    <text evidence="3">Belongs to the aldolase class II family. Adducin subfamily.</text>
</comment>
<dbReference type="EMBL" id="VZSV01000061">
    <property type="protein sequence ID" value="NXA49479.1"/>
    <property type="molecule type" value="Genomic_DNA"/>
</dbReference>
<keyword evidence="14" id="KW-1185">Reference proteome</keyword>
<dbReference type="GO" id="GO:0051016">
    <property type="term" value="P:barbed-end actin filament capping"/>
    <property type="evidence" value="ECO:0007669"/>
    <property type="project" value="TreeGrafter"/>
</dbReference>
<evidence type="ECO:0000256" key="8">
    <source>
        <dbReference type="ARBA" id="ARBA00023136"/>
    </source>
</evidence>
<evidence type="ECO:0000256" key="4">
    <source>
        <dbReference type="ARBA" id="ARBA00022475"/>
    </source>
</evidence>
<dbReference type="PANTHER" id="PTHR10672">
    <property type="entry name" value="ADDUCIN"/>
    <property type="match status" value="1"/>
</dbReference>
<feature type="region of interest" description="Disordered" evidence="11">
    <location>
        <begin position="575"/>
        <end position="612"/>
    </location>
</feature>
<keyword evidence="7" id="KW-0112">Calmodulin-binding</keyword>
<protein>
    <submittedName>
        <fullName evidence="13">ADDG protein</fullName>
    </submittedName>
</protein>
<evidence type="ECO:0000256" key="5">
    <source>
        <dbReference type="ARBA" id="ARBA00022490"/>
    </source>
</evidence>
<keyword evidence="8" id="KW-0472">Membrane</keyword>